<dbReference type="AlphaFoldDB" id="A0A7C2V9J1"/>
<protein>
    <submittedName>
        <fullName evidence="1">Uncharacterized protein</fullName>
    </submittedName>
</protein>
<sequence>MHKITVEKVYIVKKGNSRVIVELCRTGDGKLFVVPILTTKHTYEAPEGEEKEWDYDTSKAEEVDYMLLPQNIREALSRTGVI</sequence>
<dbReference type="EMBL" id="DSGT01000009">
    <property type="protein sequence ID" value="HEW53152.1"/>
    <property type="molecule type" value="Genomic_DNA"/>
</dbReference>
<name>A0A7C2V9J1_9CREN</name>
<comment type="caution">
    <text evidence="1">The sequence shown here is derived from an EMBL/GenBank/DDBJ whole genome shotgun (WGS) entry which is preliminary data.</text>
</comment>
<proteinExistence type="predicted"/>
<organism evidence="1">
    <name type="scientific">Ignisphaera aggregans</name>
    <dbReference type="NCBI Taxonomy" id="334771"/>
    <lineage>
        <taxon>Archaea</taxon>
        <taxon>Thermoproteota</taxon>
        <taxon>Thermoprotei</taxon>
        <taxon>Desulfurococcales</taxon>
        <taxon>Desulfurococcaceae</taxon>
        <taxon>Ignisphaera</taxon>
    </lineage>
</organism>
<evidence type="ECO:0000313" key="1">
    <source>
        <dbReference type="EMBL" id="HEW53152.1"/>
    </source>
</evidence>
<reference evidence="1" key="1">
    <citation type="journal article" date="2020" name="mSystems">
        <title>Genome- and Community-Level Interaction Insights into Carbon Utilization and Element Cycling Functions of Hydrothermarchaeota in Hydrothermal Sediment.</title>
        <authorList>
            <person name="Zhou Z."/>
            <person name="Liu Y."/>
            <person name="Xu W."/>
            <person name="Pan J."/>
            <person name="Luo Z.H."/>
            <person name="Li M."/>
        </authorList>
    </citation>
    <scope>NUCLEOTIDE SEQUENCE [LARGE SCALE GENOMIC DNA]</scope>
    <source>
        <strain evidence="1">SpSt-16</strain>
    </source>
</reference>
<accession>A0A7C2V9J1</accession>
<gene>
    <name evidence="1" type="ORF">ENO77_03170</name>
</gene>